<dbReference type="EMBL" id="CATOUU010000790">
    <property type="protein sequence ID" value="CAI9948632.1"/>
    <property type="molecule type" value="Genomic_DNA"/>
</dbReference>
<feature type="transmembrane region" description="Helical" evidence="1">
    <location>
        <begin position="1917"/>
        <end position="1936"/>
    </location>
</feature>
<gene>
    <name evidence="3" type="ORF">HINF_LOCUS23666</name>
    <name evidence="2" type="ORF">HINF_LOCUS36277</name>
</gene>
<keyword evidence="1" id="KW-0812">Transmembrane</keyword>
<comment type="caution">
    <text evidence="2">The sequence shown here is derived from an EMBL/GenBank/DDBJ whole genome shotgun (WGS) entry which is preliminary data.</text>
</comment>
<name>A0AA86Q9E2_9EUKA</name>
<evidence type="ECO:0000313" key="3">
    <source>
        <dbReference type="EMBL" id="CAL6013192.1"/>
    </source>
</evidence>
<feature type="transmembrane region" description="Helical" evidence="1">
    <location>
        <begin position="1884"/>
        <end position="1905"/>
    </location>
</feature>
<feature type="transmembrane region" description="Helical" evidence="1">
    <location>
        <begin position="1525"/>
        <end position="1546"/>
    </location>
</feature>
<evidence type="ECO:0000256" key="1">
    <source>
        <dbReference type="SAM" id="Phobius"/>
    </source>
</evidence>
<keyword evidence="4" id="KW-1185">Reference proteome</keyword>
<proteinExistence type="predicted"/>
<keyword evidence="1" id="KW-0472">Membrane</keyword>
<feature type="transmembrane region" description="Helical" evidence="1">
    <location>
        <begin position="303"/>
        <end position="320"/>
    </location>
</feature>
<feature type="transmembrane region" description="Helical" evidence="1">
    <location>
        <begin position="129"/>
        <end position="151"/>
    </location>
</feature>
<dbReference type="Proteomes" id="UP001642409">
    <property type="component" value="Unassembled WGS sequence"/>
</dbReference>
<feature type="transmembrane region" description="Helical" evidence="1">
    <location>
        <begin position="171"/>
        <end position="193"/>
    </location>
</feature>
<feature type="transmembrane region" description="Helical" evidence="1">
    <location>
        <begin position="214"/>
        <end position="234"/>
    </location>
</feature>
<feature type="transmembrane region" description="Helical" evidence="1">
    <location>
        <begin position="1646"/>
        <end position="1664"/>
    </location>
</feature>
<reference evidence="3 4" key="2">
    <citation type="submission" date="2024-07" db="EMBL/GenBank/DDBJ databases">
        <authorList>
            <person name="Akdeniz Z."/>
        </authorList>
    </citation>
    <scope>NUCLEOTIDE SEQUENCE [LARGE SCALE GENOMIC DNA]</scope>
</reference>
<accession>A0AA86Q9E2</accession>
<feature type="transmembrane region" description="Helical" evidence="1">
    <location>
        <begin position="2249"/>
        <end position="2270"/>
    </location>
</feature>
<feature type="transmembrane region" description="Helical" evidence="1">
    <location>
        <begin position="2079"/>
        <end position="2101"/>
    </location>
</feature>
<feature type="transmembrane region" description="Helical" evidence="1">
    <location>
        <begin position="1216"/>
        <end position="1235"/>
    </location>
</feature>
<feature type="transmembrane region" description="Helical" evidence="1">
    <location>
        <begin position="332"/>
        <end position="353"/>
    </location>
</feature>
<evidence type="ECO:0008006" key="5">
    <source>
        <dbReference type="Google" id="ProtNLM"/>
    </source>
</evidence>
<evidence type="ECO:0000313" key="2">
    <source>
        <dbReference type="EMBL" id="CAI9948632.1"/>
    </source>
</evidence>
<feature type="transmembrane region" description="Helical" evidence="1">
    <location>
        <begin position="359"/>
        <end position="380"/>
    </location>
</feature>
<feature type="transmembrane region" description="Helical" evidence="1">
    <location>
        <begin position="240"/>
        <end position="258"/>
    </location>
</feature>
<sequence>MLERKMTEVHNYNVGTILVKYLALHYYQQPFLMKLLPAFISQNIININNLNYINRCSTNTLYVRACIHCYQTPPPDTIPLIKSKAISFINTNARSLTPTKLPLFMTFRHHSPQMDRIDKVLIMPKRNMIGVLLFLYICKYITIGFPLQNLMNSSSMQSMKYCSITVLFMPYLTQVGFVMYPLLIALTALNAVLMVVQKYVKRQKLSRSIKNFAIMYLYVLKQTQTVVFLPHLQISFERKYYIQLIFLLAAELYIYIMYMFSTDPSEYSKDIMKQSKGTLLFIDLLIDFSTFTQSFLINVYYSFFNAISTSSTIALLYWVKRSVTGNSYLDQILQSLCIYFFISTILVSVYLFLRIDNASFAAVFLTLQIVLLLSQNIYLFKKRAKQIIKVAKNIHFLENAAFSLRQNMKSYHQKINQYQSELKLLQVDPEPVNSEIYDEQMLVKQIWEKLVSETEQQLGVNKMSPVYYDLMTAYLSKKKVKLEDIEGYCVTETDTKTSNLDEMSVKYTREQVSVLFDKLKLTTDDLVQTAHYLDRIMNQRSPSQFQHLVQQLQMQNTIDFDTTHINDVEKMQVYNFLKLQIKKRITCCLELACYMDQQEFAKTYIIYLLRQYVDNPKLILITNYQQNKVQQQSLKLKQKQKKVQADLTIELFDQTEEKNFETTIISKEKLNQLCDQVFTLADVQESNIQFDEKQTLNLQQSKHQAEQIKTWKNLQEEYQVILKLMDPIKSQIKDFDILQQLIQKIVQIAKSLEEQTKYYQDSLLLFANIQTAHHLHQQLKQRIQDISVLATSYNERDLQFMFIVESEWLNTLLKEVHYILEQDIDEDERKRRQQQFQSISANNNYFITQQLISAYQQQLQSLLHEIDQYLVKIPETQFIKQLLDNEFQPIAIKFLLDLVTKAFEFVPLAIQLQEIFIRQDEQLNKYQDAYRQRFQVNYKEHCVVMKNKPTTIQQQVQKIEQNNFQYFEQQTIKSYDCVDKVSKTLFQFQYYLHMYLKNKTSAQIYDAYGQVYSLAQSTKKHLSECLNIMFMEAVDNPNNSQNINNLHHVLSYFYNIQFNQDGLNSIFNIFYGKSSNQATLLKLMESNGDKFSNAQEQENVDNSNQLQSALSVYVQNQADNIVHDELTGLHKINSAVEEDYKPKFQPQSVKLSIEKQEENKNKQFFFQNNFIQKLKNGPPALYEFKGKVKLFKHFQAPYSSQIQANLRKLQKSNGRLIAIFSLLTAVALFVCTLNQQRMNYHLVIGKEVLDKQANLLVLRPLLENYKLLQTRAVSLEFRQVQDLYKKNFEQIESKLIQSQKTSSQTMSSFVMYIQYVFNIALDSLVRLVQLVFTKFQLQGSGAVSNVTLVNKTISVNGNLYQNSRAFQTMEKSEQIGTKQETNEIMLYQKSYDVKFFLFTVLKSFWTVIPQLLMKTKSDDGENSGIVLMYYGKNEFINRQLYSMTVLQVQEQLVSSEENNVQYRGNIYVDKYLNYYTADPAKHLAEYMNSFATGLRTTYPTPFSKTTPDSFIKMKSKELSQMSIEAGIIVVVFLIFAYMIGAFACFYRNNKRETGEMQAQMYKHLAKNYADYIPDDLLNNKLYKDYNTGKHYTNFINNLNDDKVTISAAKFRNYVLDKNVKLFETASNSHCDTKAHKQIFSIPCGDLAALVTILGVLAFYFINLLQQLNSTSLKTYTNITEHQNAIIQTLGITTRYSLFGNQMDLDMIIDNLHKAEQMASIQCQYLEETQCKQAQSVYDQLIASLGYNVLFMRQQYCQSTNTRPRQLEFLLKNQHNIPLPQYVDDPNFCTNTNSKIYAIIQNFTAVSNQAIQDYNAKYKIITDKYPNFETDYKNLNSIAEIMKFGVFSDRLIEAANLASQLIDISNQAQKQMNSNCDVYKTQLNYYKMTSITYIVLTLVLIMALTTATMVRKQFPTKITISCLITQILILLIVPISHNFSVKGQCSQYEPNYRVGEQIKQIQGLINQVNILSVFGNYDELYSKYEQYQKVFPRSQFHSNFSIQDIINGVDANILGQIALTNKSFVELVNFAPNPKYIELGDYSINQDFMEYLVILGAGLNIPENSITNSDPEGISVTTQYAISIFIGLAVLTEICIIFYVLFQKHVYEAEKGEVTTKISVKPYITLLLMEKNGKLSYKYQQPYIENQMYVQKWPQFFAEQKSIADKLLESDQGLDQIVKNLPDFVAAITDQNQQQLITPSVCTLNVAEYSCKACCDRKVEEYLNKQEKSKNKQFQKPENKVNQLFSQLPFTYLAFIVFTSIWFVIAILIQISQYVSCKNRKVQYKQYAMLAYELQEALCLYQKAQLENDQAQQYYGEYSTQSFRKFNDVIRVLNQGNFETNFSRNIIVRAGLLKEGLIHKKFEPVLDLAVYVQEKLQTIVGEYQNFYSFFFTIWVYFIFLIIGVIILQNSLWIANRFYVWQDLLYGFVTRNRKQLSECVVR</sequence>
<feature type="transmembrane region" description="Helical" evidence="1">
    <location>
        <begin position="2385"/>
        <end position="2406"/>
    </location>
</feature>
<evidence type="ECO:0000313" key="4">
    <source>
        <dbReference type="Proteomes" id="UP001642409"/>
    </source>
</evidence>
<keyword evidence="1" id="KW-1133">Transmembrane helix</keyword>
<protein>
    <recommendedName>
        <fullName evidence="5">Transmembrane protein</fullName>
    </recommendedName>
</protein>
<reference evidence="2" key="1">
    <citation type="submission" date="2023-06" db="EMBL/GenBank/DDBJ databases">
        <authorList>
            <person name="Kurt Z."/>
        </authorList>
    </citation>
    <scope>NUCLEOTIDE SEQUENCE</scope>
</reference>
<organism evidence="2">
    <name type="scientific">Hexamita inflata</name>
    <dbReference type="NCBI Taxonomy" id="28002"/>
    <lineage>
        <taxon>Eukaryota</taxon>
        <taxon>Metamonada</taxon>
        <taxon>Diplomonadida</taxon>
        <taxon>Hexamitidae</taxon>
        <taxon>Hexamitinae</taxon>
        <taxon>Hexamita</taxon>
    </lineage>
</organism>
<dbReference type="EMBL" id="CAXDID020000068">
    <property type="protein sequence ID" value="CAL6013192.1"/>
    <property type="molecule type" value="Genomic_DNA"/>
</dbReference>